<dbReference type="GO" id="GO:0006364">
    <property type="term" value="P:rRNA processing"/>
    <property type="evidence" value="ECO:0007669"/>
    <property type="project" value="InterPro"/>
</dbReference>
<dbReference type="Proteomes" id="UP000198669">
    <property type="component" value="Unassembled WGS sequence"/>
</dbReference>
<evidence type="ECO:0000259" key="3">
    <source>
        <dbReference type="SMART" id="SM00879"/>
    </source>
</evidence>
<dbReference type="RefSeq" id="WP_072562118.1">
    <property type="nucleotide sequence ID" value="NZ_CP017921.1"/>
</dbReference>
<evidence type="ECO:0000313" key="5">
    <source>
        <dbReference type="EMBL" id="SDW36301.1"/>
    </source>
</evidence>
<dbReference type="NCBIfam" id="NF002093">
    <property type="entry name" value="PRK00933.1-3"/>
    <property type="match status" value="1"/>
</dbReference>
<sequence>MLISSSRSPSPPTRTLCKYLASFFNCEYVTRGKSGLQDILYGMDAETLLIVGQYHGNPASLTFFDSEGQQQLSIWMNVVFHDKPKKSSLKNSMPPIKGGGGLAGLLGGLLPESDNKSRCLIQVTDDLMSFYCNGNNLFNLKVKGFKTTAD</sequence>
<dbReference type="SMART" id="SM00879">
    <property type="entry name" value="Brix"/>
    <property type="match status" value="1"/>
</dbReference>
<dbReference type="InterPro" id="IPR007109">
    <property type="entry name" value="Brix"/>
</dbReference>
<reference evidence="5 6" key="1">
    <citation type="submission" date="2016-10" db="EMBL/GenBank/DDBJ databases">
        <authorList>
            <person name="de Groot N.N."/>
        </authorList>
    </citation>
    <scope>NUCLEOTIDE SEQUENCE [LARGE SCALE GENOMIC DNA]</scope>
    <source>
        <strain evidence="5 6">Z-7982</strain>
    </source>
</reference>
<dbReference type="Gene3D" id="3.40.50.10480">
    <property type="entry name" value="Probable brix-domain ribosomal biogenesis protein"/>
    <property type="match status" value="1"/>
</dbReference>
<keyword evidence="1 2" id="KW-0690">Ribosome biogenesis</keyword>
<evidence type="ECO:0000313" key="7">
    <source>
        <dbReference type="Proteomes" id="UP000267921"/>
    </source>
</evidence>
<proteinExistence type="inferred from homology"/>
<protein>
    <recommendedName>
        <fullName evidence="2">Probable Brix domain-containing ribosomal biogenesis protein</fullName>
    </recommendedName>
</protein>
<dbReference type="Proteomes" id="UP000267921">
    <property type="component" value="Unassembled WGS sequence"/>
</dbReference>
<dbReference type="HAMAP" id="MF_00699">
    <property type="entry name" value="BriX"/>
    <property type="match status" value="1"/>
</dbReference>
<dbReference type="AlphaFoldDB" id="A0A1H2SXE2"/>
<evidence type="ECO:0000256" key="1">
    <source>
        <dbReference type="ARBA" id="ARBA00022517"/>
    </source>
</evidence>
<feature type="domain" description="Brix" evidence="3">
    <location>
        <begin position="2"/>
        <end position="147"/>
    </location>
</feature>
<dbReference type="GeneID" id="30584014"/>
<dbReference type="InterPro" id="IPR023548">
    <property type="entry name" value="Brix_dom_Rbsml_bgen_prot"/>
</dbReference>
<dbReference type="EMBL" id="FNMU01000002">
    <property type="protein sequence ID" value="SDW36301.1"/>
    <property type="molecule type" value="Genomic_DNA"/>
</dbReference>
<evidence type="ECO:0000313" key="4">
    <source>
        <dbReference type="EMBL" id="RNI08964.1"/>
    </source>
</evidence>
<comment type="function">
    <text evidence="2">Probably involved in the biogenesis of the ribosome.</text>
</comment>
<accession>A0A1H2SXE2</accession>
<dbReference type="GO" id="GO:1990904">
    <property type="term" value="C:ribonucleoprotein complex"/>
    <property type="evidence" value="ECO:0007669"/>
    <property type="project" value="UniProtKB-KW"/>
</dbReference>
<dbReference type="GO" id="GO:0019843">
    <property type="term" value="F:rRNA binding"/>
    <property type="evidence" value="ECO:0007669"/>
    <property type="project" value="InterPro"/>
</dbReference>
<evidence type="ECO:0000256" key="2">
    <source>
        <dbReference type="HAMAP-Rule" id="MF_00699"/>
    </source>
</evidence>
<dbReference type="OrthoDB" id="117530at2157"/>
<gene>
    <name evidence="4" type="ORF">EFE40_05720</name>
    <name evidence="5" type="ORF">SAMN04515625_0826</name>
</gene>
<dbReference type="SUPFAM" id="SSF52954">
    <property type="entry name" value="Class II aaRS ABD-related"/>
    <property type="match status" value="1"/>
</dbReference>
<reference evidence="4 7" key="2">
    <citation type="submission" date="2018-10" db="EMBL/GenBank/DDBJ databases">
        <title>Cultivation of a novel Methanohalophilus strain from Kebrit Deep of the Red Sea and a genomic comparison of members of the genus Methanohalophilus.</title>
        <authorList>
            <person name="Guan Y."/>
            <person name="Ngugi D.K."/>
            <person name="Stingl U."/>
        </authorList>
    </citation>
    <scope>NUCLEOTIDE SEQUENCE [LARGE SCALE GENOMIC DNA]</scope>
    <source>
        <strain evidence="4 7">DSM 3094</strain>
    </source>
</reference>
<organism evidence="5 6">
    <name type="scientific">Methanohalophilus halophilus</name>
    <dbReference type="NCBI Taxonomy" id="2177"/>
    <lineage>
        <taxon>Archaea</taxon>
        <taxon>Methanobacteriati</taxon>
        <taxon>Methanobacteriota</taxon>
        <taxon>Stenosarchaea group</taxon>
        <taxon>Methanomicrobia</taxon>
        <taxon>Methanosarcinales</taxon>
        <taxon>Methanosarcinaceae</taxon>
        <taxon>Methanohalophilus</taxon>
    </lineage>
</organism>
<keyword evidence="5" id="KW-0687">Ribonucleoprotein</keyword>
<dbReference type="EMBL" id="RJJG01000004">
    <property type="protein sequence ID" value="RNI08964.1"/>
    <property type="molecule type" value="Genomic_DNA"/>
</dbReference>
<evidence type="ECO:0000313" key="6">
    <source>
        <dbReference type="Proteomes" id="UP000198669"/>
    </source>
</evidence>
<name>A0A1H2SXE2_9EURY</name>